<dbReference type="SUPFAM" id="SSF89392">
    <property type="entry name" value="Prokaryotic lipoproteins and lipoprotein localization factors"/>
    <property type="match status" value="1"/>
</dbReference>
<reference evidence="14 15" key="1">
    <citation type="submission" date="2019-02" db="EMBL/GenBank/DDBJ databases">
        <title>Prokaryotic population dynamics and viral predation in marine succession experiment using metagenomics: the confinement effect.</title>
        <authorList>
            <person name="Haro-Moreno J.M."/>
            <person name="Rodriguez-Valera F."/>
            <person name="Lopez-Perez M."/>
        </authorList>
    </citation>
    <scope>NUCLEOTIDE SEQUENCE [LARGE SCALE GENOMIC DNA]</scope>
    <source>
        <strain evidence="14">MED-G170</strain>
    </source>
</reference>
<feature type="signal peptide" evidence="13">
    <location>
        <begin position="1"/>
        <end position="24"/>
    </location>
</feature>
<dbReference type="NCBIfam" id="TIGR00548">
    <property type="entry name" value="lolB"/>
    <property type="match status" value="1"/>
</dbReference>
<evidence type="ECO:0000256" key="2">
    <source>
        <dbReference type="ARBA" id="ARBA00009696"/>
    </source>
</evidence>
<comment type="subunit">
    <text evidence="3">Monomer.</text>
</comment>
<evidence type="ECO:0000256" key="7">
    <source>
        <dbReference type="ARBA" id="ARBA00022927"/>
    </source>
</evidence>
<proteinExistence type="inferred from homology"/>
<gene>
    <name evidence="14" type="primary">lolB</name>
    <name evidence="14" type="ORF">EVB03_02230</name>
</gene>
<dbReference type="InterPro" id="IPR029046">
    <property type="entry name" value="LolA/LolB/LppX"/>
</dbReference>
<accession>A0A520MIL3</accession>
<dbReference type="Gene3D" id="2.50.20.10">
    <property type="entry name" value="Lipoprotein localisation LolA/LolB/LppX"/>
    <property type="match status" value="1"/>
</dbReference>
<evidence type="ECO:0000256" key="5">
    <source>
        <dbReference type="ARBA" id="ARBA00022448"/>
    </source>
</evidence>
<evidence type="ECO:0000256" key="13">
    <source>
        <dbReference type="SAM" id="SignalP"/>
    </source>
</evidence>
<evidence type="ECO:0000256" key="3">
    <source>
        <dbReference type="ARBA" id="ARBA00011245"/>
    </source>
</evidence>
<comment type="similarity">
    <text evidence="2">Belongs to the LolB family.</text>
</comment>
<keyword evidence="7" id="KW-0653">Protein transport</keyword>
<evidence type="ECO:0000256" key="10">
    <source>
        <dbReference type="ARBA" id="ARBA00023186"/>
    </source>
</evidence>
<keyword evidence="9" id="KW-0564">Palmitate</keyword>
<dbReference type="PROSITE" id="PS51257">
    <property type="entry name" value="PROKAR_LIPOPROTEIN"/>
    <property type="match status" value="1"/>
</dbReference>
<evidence type="ECO:0000313" key="15">
    <source>
        <dbReference type="Proteomes" id="UP000315889"/>
    </source>
</evidence>
<dbReference type="Pfam" id="PF03550">
    <property type="entry name" value="LolB"/>
    <property type="match status" value="1"/>
</dbReference>
<dbReference type="InterPro" id="IPR004565">
    <property type="entry name" value="OM_lipoprot_LolB"/>
</dbReference>
<comment type="caution">
    <text evidence="14">The sequence shown here is derived from an EMBL/GenBank/DDBJ whole genome shotgun (WGS) entry which is preliminary data.</text>
</comment>
<protein>
    <recommendedName>
        <fullName evidence="4">Outer-membrane lipoprotein LolB</fullName>
    </recommendedName>
</protein>
<evidence type="ECO:0000256" key="8">
    <source>
        <dbReference type="ARBA" id="ARBA00023136"/>
    </source>
</evidence>
<keyword evidence="12 14" id="KW-0449">Lipoprotein</keyword>
<comment type="subcellular location">
    <subcellularLocation>
        <location evidence="1">Cell outer membrane</location>
        <topology evidence="1">Lipid-anchor</topology>
    </subcellularLocation>
</comment>
<evidence type="ECO:0000256" key="9">
    <source>
        <dbReference type="ARBA" id="ARBA00023139"/>
    </source>
</evidence>
<keyword evidence="10" id="KW-0143">Chaperone</keyword>
<evidence type="ECO:0000256" key="1">
    <source>
        <dbReference type="ARBA" id="ARBA00004459"/>
    </source>
</evidence>
<keyword evidence="6 13" id="KW-0732">Signal</keyword>
<evidence type="ECO:0000256" key="11">
    <source>
        <dbReference type="ARBA" id="ARBA00023237"/>
    </source>
</evidence>
<keyword evidence="8" id="KW-0472">Membrane</keyword>
<evidence type="ECO:0000256" key="4">
    <source>
        <dbReference type="ARBA" id="ARBA00016202"/>
    </source>
</evidence>
<dbReference type="CDD" id="cd16326">
    <property type="entry name" value="LolB"/>
    <property type="match status" value="1"/>
</dbReference>
<dbReference type="GO" id="GO:0015031">
    <property type="term" value="P:protein transport"/>
    <property type="evidence" value="ECO:0007669"/>
    <property type="project" value="UniProtKB-KW"/>
</dbReference>
<keyword evidence="5" id="KW-0813">Transport</keyword>
<organism evidence="14 15">
    <name type="scientific">SAR92 clade bacterium</name>
    <dbReference type="NCBI Taxonomy" id="2315479"/>
    <lineage>
        <taxon>Bacteria</taxon>
        <taxon>Pseudomonadati</taxon>
        <taxon>Pseudomonadota</taxon>
        <taxon>Gammaproteobacteria</taxon>
        <taxon>Cellvibrionales</taxon>
        <taxon>Porticoccaceae</taxon>
        <taxon>SAR92 clade</taxon>
    </lineage>
</organism>
<dbReference type="Proteomes" id="UP000315889">
    <property type="component" value="Unassembled WGS sequence"/>
</dbReference>
<evidence type="ECO:0000256" key="6">
    <source>
        <dbReference type="ARBA" id="ARBA00022729"/>
    </source>
</evidence>
<keyword evidence="11" id="KW-0998">Cell outer membrane</keyword>
<dbReference type="EMBL" id="SHBP01000002">
    <property type="protein sequence ID" value="RZO21063.1"/>
    <property type="molecule type" value="Genomic_DNA"/>
</dbReference>
<dbReference type="AlphaFoldDB" id="A0A520MIL3"/>
<dbReference type="GO" id="GO:0009279">
    <property type="term" value="C:cell outer membrane"/>
    <property type="evidence" value="ECO:0007669"/>
    <property type="project" value="UniProtKB-SubCell"/>
</dbReference>
<feature type="chain" id="PRO_5021956769" description="Outer-membrane lipoprotein LolB" evidence="13">
    <location>
        <begin position="25"/>
        <end position="201"/>
    </location>
</feature>
<evidence type="ECO:0000256" key="12">
    <source>
        <dbReference type="ARBA" id="ARBA00023288"/>
    </source>
</evidence>
<sequence length="201" mass="22342">MRFKYSLSLSLLCLITGLSGCSTAPTQIIDGRNWSNHRAQVSQINHWSIKGKVGYQSAGQGGSANFMWTQNQGDYTISLSGPLAMGRAVITGNQQVAEMQYGNNSYLQTPDQLAIQLTGMPLPVQLLSWWATGVPSPDHLSPDNLVLNSDGTASNFDQHGWQLVFSRYQLFDQGYLPRKIIGQKDEQSFKLIIKDWSFPEN</sequence>
<name>A0A520MIL3_9GAMM</name>
<evidence type="ECO:0000313" key="14">
    <source>
        <dbReference type="EMBL" id="RZO21063.1"/>
    </source>
</evidence>